<dbReference type="OMA" id="FDQSHKT"/>
<feature type="region of interest" description="Disordered" evidence="1">
    <location>
        <begin position="100"/>
        <end position="133"/>
    </location>
</feature>
<feature type="region of interest" description="Disordered" evidence="1">
    <location>
        <begin position="485"/>
        <end position="510"/>
    </location>
</feature>
<reference evidence="2 3" key="1">
    <citation type="journal article" date="2011" name="Nature">
        <title>A high-resolution map of human evolutionary constraint using 29 mammals.</title>
        <authorList>
            <person name="Lindblad-Toh K."/>
            <person name="Garber M."/>
            <person name="Zuk O."/>
            <person name="Lin M.F."/>
            <person name="Parker B.J."/>
            <person name="Washietl S."/>
            <person name="Kheradpour P."/>
            <person name="Ernst J."/>
            <person name="Jordan G."/>
            <person name="Mauceli E."/>
            <person name="Ward L.D."/>
            <person name="Lowe C.B."/>
            <person name="Holloway A.K."/>
            <person name="Clamp M."/>
            <person name="Gnerre S."/>
            <person name="Alfoldi J."/>
            <person name="Beal K."/>
            <person name="Chang J."/>
            <person name="Clawson H."/>
            <person name="Cuff J."/>
            <person name="Di Palma F."/>
            <person name="Fitzgerald S."/>
            <person name="Flicek P."/>
            <person name="Guttman M."/>
            <person name="Hubisz M.J."/>
            <person name="Jaffe D.B."/>
            <person name="Jungreis I."/>
            <person name="Kent W.J."/>
            <person name="Kostka D."/>
            <person name="Lara M."/>
            <person name="Martins A.L."/>
            <person name="Massingham T."/>
            <person name="Moltke I."/>
            <person name="Raney B.J."/>
            <person name="Rasmussen M.D."/>
            <person name="Robinson J."/>
            <person name="Stark A."/>
            <person name="Vilella A.J."/>
            <person name="Wen J."/>
            <person name="Xie X."/>
            <person name="Zody M.C."/>
            <person name="Baldwin J."/>
            <person name="Bloom T."/>
            <person name="Chin C.W."/>
            <person name="Heiman D."/>
            <person name="Nicol R."/>
            <person name="Nusbaum C."/>
            <person name="Young S."/>
            <person name="Wilkinson J."/>
            <person name="Worley K.C."/>
            <person name="Kovar C.L."/>
            <person name="Muzny D.M."/>
            <person name="Gibbs R.A."/>
            <person name="Cree A."/>
            <person name="Dihn H.H."/>
            <person name="Fowler G."/>
            <person name="Jhangiani S."/>
            <person name="Joshi V."/>
            <person name="Lee S."/>
            <person name="Lewis L.R."/>
            <person name="Nazareth L.V."/>
            <person name="Okwuonu G."/>
            <person name="Santibanez J."/>
            <person name="Warren W.C."/>
            <person name="Mardis E.R."/>
            <person name="Weinstock G.M."/>
            <person name="Wilson R.K."/>
            <person name="Delehaunty K."/>
            <person name="Dooling D."/>
            <person name="Fronik C."/>
            <person name="Fulton L."/>
            <person name="Fulton B."/>
            <person name="Graves T."/>
            <person name="Minx P."/>
            <person name="Sodergren E."/>
            <person name="Birney E."/>
            <person name="Margulies E.H."/>
            <person name="Herrero J."/>
            <person name="Green E.D."/>
            <person name="Haussler D."/>
            <person name="Siepel A."/>
            <person name="Goldman N."/>
            <person name="Pollard K.S."/>
            <person name="Pedersen J.S."/>
            <person name="Lander E.S."/>
            <person name="Kellis M."/>
        </authorList>
    </citation>
    <scope>NUCLEOTIDE SEQUENCE [LARGE SCALE GENOMIC DNA]</scope>
</reference>
<organism evidence="2 3">
    <name type="scientific">Myotis lucifugus</name>
    <name type="common">Little brown bat</name>
    <dbReference type="NCBI Taxonomy" id="59463"/>
    <lineage>
        <taxon>Eukaryota</taxon>
        <taxon>Metazoa</taxon>
        <taxon>Chordata</taxon>
        <taxon>Craniata</taxon>
        <taxon>Vertebrata</taxon>
        <taxon>Euteleostomi</taxon>
        <taxon>Mammalia</taxon>
        <taxon>Eutheria</taxon>
        <taxon>Laurasiatheria</taxon>
        <taxon>Chiroptera</taxon>
        <taxon>Yangochiroptera</taxon>
        <taxon>Vespertilionidae</taxon>
        <taxon>Myotis</taxon>
    </lineage>
</organism>
<dbReference type="EMBL" id="AAPE02039927">
    <property type="status" value="NOT_ANNOTATED_CDS"/>
    <property type="molecule type" value="Genomic_DNA"/>
</dbReference>
<dbReference type="HOGENOM" id="CLU_037858_0_0_1"/>
<evidence type="ECO:0000313" key="2">
    <source>
        <dbReference type="Ensembl" id="ENSMLUP00000012985.2"/>
    </source>
</evidence>
<dbReference type="PANTHER" id="PTHR14375:SF2">
    <property type="entry name" value="SIMILAR TO RIKEN CDNA 4931414P19"/>
    <property type="match status" value="1"/>
</dbReference>
<protein>
    <submittedName>
        <fullName evidence="2">Chromosome 14 open reading frame 93</fullName>
    </submittedName>
</protein>
<accession>G1PPN6</accession>
<dbReference type="GeneTree" id="ENSGT00390000012708"/>
<proteinExistence type="predicted"/>
<dbReference type="PANTHER" id="PTHR14375">
    <property type="entry name" value="SIMILAR TO RIKEN CDNA 4931414P19"/>
    <property type="match status" value="1"/>
</dbReference>
<dbReference type="InterPro" id="IPR028101">
    <property type="entry name" value="DUF4616"/>
</dbReference>
<keyword evidence="3" id="KW-1185">Reference proteome</keyword>
<reference evidence="2" key="3">
    <citation type="submission" date="2025-09" db="UniProtKB">
        <authorList>
            <consortium name="Ensembl"/>
        </authorList>
    </citation>
    <scope>IDENTIFICATION</scope>
</reference>
<dbReference type="AlphaFoldDB" id="G1PPN6"/>
<reference evidence="2" key="2">
    <citation type="submission" date="2025-08" db="UniProtKB">
        <authorList>
            <consortium name="Ensembl"/>
        </authorList>
    </citation>
    <scope>IDENTIFICATION</scope>
</reference>
<dbReference type="Pfam" id="PF15394">
    <property type="entry name" value="DUF4616"/>
    <property type="match status" value="1"/>
</dbReference>
<evidence type="ECO:0000256" key="1">
    <source>
        <dbReference type="SAM" id="MobiDB-lite"/>
    </source>
</evidence>
<dbReference type="EMBL" id="AAPE02039926">
    <property type="status" value="NOT_ANNOTATED_CDS"/>
    <property type="molecule type" value="Genomic_DNA"/>
</dbReference>
<name>G1PPN6_MYOLU</name>
<gene>
    <name evidence="2" type="primary">C14orf93</name>
</gene>
<dbReference type="eggNOG" id="ENOG502QR1B">
    <property type="taxonomic scope" value="Eukaryota"/>
</dbReference>
<sequence length="531" mass="57117">MSFSATILFSPPSGSEARCCCCACKSETSGGNTGSQSGNPPPSTPITVTGHGLAVHSSEQLLHIIYQRVDKAVGLAEAALGLARANNELLKRLQEEVGELRQGQVSTPDEDGDSQAHGSPLEEPGSLKESPGGACRTVSAVEEEGDGVGSDVQVVIEQQLGAALAVGPGPLGFPAAQRDVRPGCTLAACEGAPVLNPLVDDYVASEGAVQRVLVSAYAKQLSPATQLAIQRATSETGPENGVKLPLPRPEDMLSAAAALEGALEEAGPGGAGELTHSLGFTASPCRTRGSGQKNSRRKRDLVLSKLVHNVHNHITNDKRFNGSESIKSSWNISVVKFLLEKLKQELVTSPHNYTDKELKGEKNQVNSHLILPPCSWAKGKRHSRDDLGDLKILFANRSSIMRHFGPEEQRLWKDVTEELMSDEEDSLNEPGVWVARPPRFRAQRLTELCYHLDANSKHGTKANRIYGPPSDRLPSAEAQLLPPELYNPNFQEEEDEGGDENGPVSLSFDQSHKTCCPDLNSFIEVKVEKDE</sequence>
<dbReference type="Proteomes" id="UP000001074">
    <property type="component" value="Unassembled WGS sequence"/>
</dbReference>
<dbReference type="FunCoup" id="G1PPN6">
    <property type="interactions" value="997"/>
</dbReference>
<dbReference type="InParanoid" id="G1PPN6"/>
<dbReference type="GO" id="GO:0030154">
    <property type="term" value="P:cell differentiation"/>
    <property type="evidence" value="ECO:0007669"/>
    <property type="project" value="Ensembl"/>
</dbReference>
<dbReference type="GO" id="GO:0010628">
    <property type="term" value="P:positive regulation of gene expression"/>
    <property type="evidence" value="ECO:0007669"/>
    <property type="project" value="Ensembl"/>
</dbReference>
<dbReference type="Ensembl" id="ENSMLUT00000014276.2">
    <property type="protein sequence ID" value="ENSMLUP00000012985.2"/>
    <property type="gene ID" value="ENSMLUG00000014274.2"/>
</dbReference>
<evidence type="ECO:0000313" key="3">
    <source>
        <dbReference type="Proteomes" id="UP000001074"/>
    </source>
</evidence>